<organism evidence="1 2">
    <name type="scientific">Yersinia kristensenii</name>
    <dbReference type="NCBI Taxonomy" id="28152"/>
    <lineage>
        <taxon>Bacteria</taxon>
        <taxon>Pseudomonadati</taxon>
        <taxon>Pseudomonadota</taxon>
        <taxon>Gammaproteobacteria</taxon>
        <taxon>Enterobacterales</taxon>
        <taxon>Yersiniaceae</taxon>
        <taxon>Yersinia</taxon>
    </lineage>
</organism>
<evidence type="ECO:0000313" key="2">
    <source>
        <dbReference type="Proteomes" id="UP000195840"/>
    </source>
</evidence>
<reference evidence="1 2" key="1">
    <citation type="submission" date="2017-05" db="EMBL/GenBank/DDBJ databases">
        <title>Whole genome sequencing of Yersinia kristensenii.</title>
        <authorList>
            <person name="Campioni F."/>
        </authorList>
    </citation>
    <scope>NUCLEOTIDE SEQUENCE [LARGE SCALE GENOMIC DNA]</scope>
    <source>
        <strain evidence="1 2">CFSAN060538</strain>
    </source>
</reference>
<dbReference type="AlphaFoldDB" id="A0AB73NKB5"/>
<dbReference type="EMBL" id="NHOG01000025">
    <property type="protein sequence ID" value="OVZ78322.1"/>
    <property type="molecule type" value="Genomic_DNA"/>
</dbReference>
<evidence type="ECO:0000313" key="1">
    <source>
        <dbReference type="EMBL" id="OVZ78322.1"/>
    </source>
</evidence>
<accession>A0AB73NKB5</accession>
<gene>
    <name evidence="1" type="ORF">CBW52_19165</name>
</gene>
<keyword evidence="2" id="KW-1185">Reference proteome</keyword>
<sequence>MRRLIDAIRVYSITLRFYLMKPNRLGRISWVSVFSYQESNFKALFITLKLLFYVKRCDWLLLKI</sequence>
<dbReference type="Proteomes" id="UP000195840">
    <property type="component" value="Unassembled WGS sequence"/>
</dbReference>
<comment type="caution">
    <text evidence="1">The sequence shown here is derived from an EMBL/GenBank/DDBJ whole genome shotgun (WGS) entry which is preliminary data.</text>
</comment>
<proteinExistence type="predicted"/>
<name>A0AB73NKB5_YERKR</name>
<protein>
    <submittedName>
        <fullName evidence="1">Uncharacterized protein</fullName>
    </submittedName>
</protein>